<keyword evidence="1" id="KW-1133">Transmembrane helix</keyword>
<dbReference type="EMBL" id="BMNL01000003">
    <property type="protein sequence ID" value="GGP21715.1"/>
    <property type="molecule type" value="Genomic_DNA"/>
</dbReference>
<keyword evidence="3" id="KW-1185">Reference proteome</keyword>
<feature type="transmembrane region" description="Helical" evidence="1">
    <location>
        <begin position="88"/>
        <end position="107"/>
    </location>
</feature>
<proteinExistence type="predicted"/>
<feature type="transmembrane region" description="Helical" evidence="1">
    <location>
        <begin position="12"/>
        <end position="40"/>
    </location>
</feature>
<keyword evidence="1" id="KW-0812">Transmembrane</keyword>
<gene>
    <name evidence="2" type="ORF">GCM10007981_14650</name>
</gene>
<reference evidence="2" key="2">
    <citation type="submission" date="2020-09" db="EMBL/GenBank/DDBJ databases">
        <authorList>
            <person name="Sun Q."/>
            <person name="Ohkuma M."/>
        </authorList>
    </citation>
    <scope>NUCLEOTIDE SEQUENCE</scope>
    <source>
        <strain evidence="2">JCM 10088</strain>
    </source>
</reference>
<dbReference type="Proteomes" id="UP000610960">
    <property type="component" value="Unassembled WGS sequence"/>
</dbReference>
<reference evidence="2" key="1">
    <citation type="journal article" date="2014" name="Int. J. Syst. Evol. Microbiol.">
        <title>Complete genome sequence of Corynebacterium casei LMG S-19264T (=DSM 44701T), isolated from a smear-ripened cheese.</title>
        <authorList>
            <consortium name="US DOE Joint Genome Institute (JGI-PGF)"/>
            <person name="Walter F."/>
            <person name="Albersmeier A."/>
            <person name="Kalinowski J."/>
            <person name="Ruckert C."/>
        </authorList>
    </citation>
    <scope>NUCLEOTIDE SEQUENCE</scope>
    <source>
        <strain evidence="2">JCM 10088</strain>
    </source>
</reference>
<evidence type="ECO:0000313" key="3">
    <source>
        <dbReference type="Proteomes" id="UP000610960"/>
    </source>
</evidence>
<protein>
    <submittedName>
        <fullName evidence="2">Uncharacterized protein</fullName>
    </submittedName>
</protein>
<keyword evidence="1" id="KW-0472">Membrane</keyword>
<accession>A0A830GYC1</accession>
<name>A0A830GYC1_9CREN</name>
<comment type="caution">
    <text evidence="2">The sequence shown here is derived from an EMBL/GenBank/DDBJ whole genome shotgun (WGS) entry which is preliminary data.</text>
</comment>
<evidence type="ECO:0000313" key="2">
    <source>
        <dbReference type="EMBL" id="GGP21715.1"/>
    </source>
</evidence>
<dbReference type="AlphaFoldDB" id="A0A830GYC1"/>
<organism evidence="2 3">
    <name type="scientific">Thermocladium modestius</name>
    <dbReference type="NCBI Taxonomy" id="62609"/>
    <lineage>
        <taxon>Archaea</taxon>
        <taxon>Thermoproteota</taxon>
        <taxon>Thermoprotei</taxon>
        <taxon>Thermoproteales</taxon>
        <taxon>Thermoproteaceae</taxon>
        <taxon>Thermocladium</taxon>
    </lineage>
</organism>
<evidence type="ECO:0000256" key="1">
    <source>
        <dbReference type="SAM" id="Phobius"/>
    </source>
</evidence>
<sequence>MNVKGNPKGIKGMIILLSYLLLFVDLVLSVGVLFISLLVMSGNVELASFLLNIGSNAAYTGSAPSGYTYISPYSNYTFARIYGGSMEAITAAIVLMLIATLMQLAVMRTQPIIKGNSHHKN</sequence>